<dbReference type="STRING" id="472759.Nhal_1334"/>
<gene>
    <name evidence="1" type="ordered locus">Nhal_1334</name>
</gene>
<evidence type="ECO:0000313" key="1">
    <source>
        <dbReference type="EMBL" id="ADE14486.1"/>
    </source>
</evidence>
<dbReference type="AlphaFoldDB" id="D5C0G0"/>
<dbReference type="HOGENOM" id="CLU_3374826_0_0_6"/>
<dbReference type="Proteomes" id="UP000001844">
    <property type="component" value="Chromosome"/>
</dbReference>
<sequence>MIPFVFYSLSLDGRGVKKFLYPDLPSFNSIPQNP</sequence>
<organism evidence="1 2">
    <name type="scientific">Nitrosococcus halophilus (strain Nc4)</name>
    <dbReference type="NCBI Taxonomy" id="472759"/>
    <lineage>
        <taxon>Bacteria</taxon>
        <taxon>Pseudomonadati</taxon>
        <taxon>Pseudomonadota</taxon>
        <taxon>Gammaproteobacteria</taxon>
        <taxon>Chromatiales</taxon>
        <taxon>Chromatiaceae</taxon>
        <taxon>Nitrosococcus</taxon>
    </lineage>
</organism>
<dbReference type="KEGG" id="nhl:Nhal_1334"/>
<reference evidence="2" key="1">
    <citation type="submission" date="2010-04" db="EMBL/GenBank/DDBJ databases">
        <title>Complete genome sequence of Nitrosococcus halophilus Nc4, a salt-adapted, aerobic obligate ammonia-oxidizing sulfur purple bacterium.</title>
        <authorList>
            <consortium name="US DOE Joint Genome Institute"/>
            <person name="Campbell M.A."/>
            <person name="Malfatti S.A."/>
            <person name="Chain P.S.G."/>
            <person name="Heidelberg J.F."/>
            <person name="Ward B.B."/>
            <person name="Klotz M.G."/>
        </authorList>
    </citation>
    <scope>NUCLEOTIDE SEQUENCE [LARGE SCALE GENOMIC DNA]</scope>
    <source>
        <strain evidence="2">Nc4</strain>
    </source>
</reference>
<protein>
    <submittedName>
        <fullName evidence="1">Uncharacterized protein</fullName>
    </submittedName>
</protein>
<dbReference type="EMBL" id="CP001798">
    <property type="protein sequence ID" value="ADE14486.1"/>
    <property type="molecule type" value="Genomic_DNA"/>
</dbReference>
<evidence type="ECO:0000313" key="2">
    <source>
        <dbReference type="Proteomes" id="UP000001844"/>
    </source>
</evidence>
<name>D5C0G0_NITHN</name>
<accession>D5C0G0</accession>
<proteinExistence type="predicted"/>
<keyword evidence="2" id="KW-1185">Reference proteome</keyword>